<proteinExistence type="predicted"/>
<dbReference type="InterPro" id="IPR050400">
    <property type="entry name" value="Bact_Cytoskel_RodZ"/>
</dbReference>
<dbReference type="STRING" id="1423740.FC36_GL001191"/>
<dbReference type="AlphaFoldDB" id="A0A0R1TK75"/>
<dbReference type="InterPro" id="IPR010982">
    <property type="entry name" value="Lambda_DNA-bd_dom_sf"/>
</dbReference>
<feature type="compositionally biased region" description="Low complexity" evidence="1">
    <location>
        <begin position="160"/>
        <end position="174"/>
    </location>
</feature>
<feature type="domain" description="Cytoskeleton protein RodZ-like C-terminal" evidence="3">
    <location>
        <begin position="231"/>
        <end position="300"/>
    </location>
</feature>
<feature type="transmembrane region" description="Helical" evidence="2">
    <location>
        <begin position="117"/>
        <end position="135"/>
    </location>
</feature>
<dbReference type="GO" id="GO:0003677">
    <property type="term" value="F:DNA binding"/>
    <property type="evidence" value="ECO:0007669"/>
    <property type="project" value="InterPro"/>
</dbReference>
<keyword evidence="2" id="KW-0812">Transmembrane</keyword>
<evidence type="ECO:0000313" key="4">
    <source>
        <dbReference type="EMBL" id="KRL77867.1"/>
    </source>
</evidence>
<accession>A0A0R1TK75</accession>
<dbReference type="Pfam" id="PF13413">
    <property type="entry name" value="HTH_25"/>
    <property type="match status" value="1"/>
</dbReference>
<feature type="region of interest" description="Disordered" evidence="1">
    <location>
        <begin position="79"/>
        <end position="100"/>
    </location>
</feature>
<keyword evidence="2" id="KW-1133">Transmembrane helix</keyword>
<name>A0A0R1TK75_9LACO</name>
<dbReference type="PATRIC" id="fig|1423740.3.peg.1284"/>
<sequence>MTVGETLKQARTERGLTLDDLQNNTKIQKRYLIAIEENNFKSLPGDFYVRAFIRQYAQTVGAPVEDIMGMLDEQLGQEKPVVAEESTEEEPKSRSVLREKISAQTPPSILDKVMSHLPAIIIVAVVVLILGAIYVTTLNSRKAQDTTTDSDVAVSREVESSSTKTSSKKQSSQKDTNSESETANSEAKKSSTKKAKANSKQTITATSSSGTSFNYELKSSAKENVIKLSAADGTSWLAVSANGSTTWQGTLADGKEQEVTLPEGTTAIRINVGNSQATKLEINGKKFDFLKENSSATVRTINLTVVE</sequence>
<dbReference type="PANTHER" id="PTHR34475">
    <property type="match status" value="1"/>
</dbReference>
<comment type="caution">
    <text evidence="4">The sequence shown here is derived from an EMBL/GenBank/DDBJ whole genome shotgun (WGS) entry which is preliminary data.</text>
</comment>
<dbReference type="RefSeq" id="WP_023860217.1">
    <property type="nucleotide sequence ID" value="NZ_AZFH01000159.1"/>
</dbReference>
<dbReference type="EMBL" id="AZFH01000159">
    <property type="protein sequence ID" value="KRL77867.1"/>
    <property type="molecule type" value="Genomic_DNA"/>
</dbReference>
<evidence type="ECO:0000313" key="5">
    <source>
        <dbReference type="Proteomes" id="UP000051048"/>
    </source>
</evidence>
<protein>
    <submittedName>
        <fullName evidence="4">Transcriptional regulator</fullName>
    </submittedName>
</protein>
<dbReference type="SUPFAM" id="SSF47413">
    <property type="entry name" value="lambda repressor-like DNA-binding domains"/>
    <property type="match status" value="1"/>
</dbReference>
<evidence type="ECO:0000256" key="1">
    <source>
        <dbReference type="SAM" id="MobiDB-lite"/>
    </source>
</evidence>
<dbReference type="PANTHER" id="PTHR34475:SF1">
    <property type="entry name" value="CYTOSKELETON PROTEIN RODZ"/>
    <property type="match status" value="1"/>
</dbReference>
<feature type="compositionally biased region" description="Polar residues" evidence="1">
    <location>
        <begin position="201"/>
        <end position="211"/>
    </location>
</feature>
<dbReference type="CDD" id="cd00093">
    <property type="entry name" value="HTH_XRE"/>
    <property type="match status" value="1"/>
</dbReference>
<dbReference type="InterPro" id="IPR001387">
    <property type="entry name" value="Cro/C1-type_HTH"/>
</dbReference>
<feature type="region of interest" description="Disordered" evidence="1">
    <location>
        <begin position="144"/>
        <end position="211"/>
    </location>
</feature>
<dbReference type="InterPro" id="IPR025194">
    <property type="entry name" value="RodZ-like_C"/>
</dbReference>
<organism evidence="4 5">
    <name type="scientific">Ligilactobacillus equi DSM 15833 = JCM 10991</name>
    <dbReference type="NCBI Taxonomy" id="1423740"/>
    <lineage>
        <taxon>Bacteria</taxon>
        <taxon>Bacillati</taxon>
        <taxon>Bacillota</taxon>
        <taxon>Bacilli</taxon>
        <taxon>Lactobacillales</taxon>
        <taxon>Lactobacillaceae</taxon>
        <taxon>Ligilactobacillus</taxon>
    </lineage>
</organism>
<dbReference type="Proteomes" id="UP000051048">
    <property type="component" value="Unassembled WGS sequence"/>
</dbReference>
<reference evidence="4 5" key="1">
    <citation type="journal article" date="2015" name="Genome Announc.">
        <title>Expanding the biotechnology potential of lactobacilli through comparative genomics of 213 strains and associated genera.</title>
        <authorList>
            <person name="Sun Z."/>
            <person name="Harris H.M."/>
            <person name="McCann A."/>
            <person name="Guo C."/>
            <person name="Argimon S."/>
            <person name="Zhang W."/>
            <person name="Yang X."/>
            <person name="Jeffery I.B."/>
            <person name="Cooney J.C."/>
            <person name="Kagawa T.F."/>
            <person name="Liu W."/>
            <person name="Song Y."/>
            <person name="Salvetti E."/>
            <person name="Wrobel A."/>
            <person name="Rasinkangas P."/>
            <person name="Parkhill J."/>
            <person name="Rea M.C."/>
            <person name="O'Sullivan O."/>
            <person name="Ritari J."/>
            <person name="Douillard F.P."/>
            <person name="Paul Ross R."/>
            <person name="Yang R."/>
            <person name="Briner A.E."/>
            <person name="Felis G.E."/>
            <person name="de Vos W.M."/>
            <person name="Barrangou R."/>
            <person name="Klaenhammer T.R."/>
            <person name="Caufield P.W."/>
            <person name="Cui Y."/>
            <person name="Zhang H."/>
            <person name="O'Toole P.W."/>
        </authorList>
    </citation>
    <scope>NUCLEOTIDE SEQUENCE [LARGE SCALE GENOMIC DNA]</scope>
    <source>
        <strain evidence="4 5">DSM 15833</strain>
    </source>
</reference>
<keyword evidence="2" id="KW-0472">Membrane</keyword>
<gene>
    <name evidence="4" type="ORF">FC36_GL001191</name>
</gene>
<evidence type="ECO:0000256" key="2">
    <source>
        <dbReference type="SAM" id="Phobius"/>
    </source>
</evidence>
<feature type="compositionally biased region" description="Basic and acidic residues" evidence="1">
    <location>
        <begin position="89"/>
        <end position="100"/>
    </location>
</feature>
<evidence type="ECO:0000259" key="3">
    <source>
        <dbReference type="Pfam" id="PF13464"/>
    </source>
</evidence>
<dbReference type="Pfam" id="PF13464">
    <property type="entry name" value="RodZ_C"/>
    <property type="match status" value="1"/>
</dbReference>
<dbReference type="Gene3D" id="1.10.260.40">
    <property type="entry name" value="lambda repressor-like DNA-binding domains"/>
    <property type="match status" value="1"/>
</dbReference>